<sequence>MDGRNVFIGHFAEENHCSKLLTDESIVEEVIISKTEDYFHQGTWSDETMTFVLYKPQGGDSDWIGIDQE</sequence>
<dbReference type="RefSeq" id="XP_043140581.1">
    <property type="nucleotide sequence ID" value="XM_043283286.1"/>
</dbReference>
<reference evidence="1" key="2">
    <citation type="submission" date="2021-02" db="EMBL/GenBank/DDBJ databases">
        <title>Aspergillus chevalieri M1 genome sequence.</title>
        <authorList>
            <person name="Kadooka C."/>
            <person name="Mori K."/>
            <person name="Futagami T."/>
        </authorList>
    </citation>
    <scope>NUCLEOTIDE SEQUENCE</scope>
    <source>
        <strain evidence="1">M1</strain>
    </source>
</reference>
<dbReference type="GeneID" id="66986417"/>
<organism evidence="1 2">
    <name type="scientific">Aspergillus chevalieri</name>
    <name type="common">Eurotium chevalieri</name>
    <dbReference type="NCBI Taxonomy" id="182096"/>
    <lineage>
        <taxon>Eukaryota</taxon>
        <taxon>Fungi</taxon>
        <taxon>Dikarya</taxon>
        <taxon>Ascomycota</taxon>
        <taxon>Pezizomycotina</taxon>
        <taxon>Eurotiomycetes</taxon>
        <taxon>Eurotiomycetidae</taxon>
        <taxon>Eurotiales</taxon>
        <taxon>Aspergillaceae</taxon>
        <taxon>Aspergillus</taxon>
        <taxon>Aspergillus subgen. Aspergillus</taxon>
    </lineage>
</organism>
<evidence type="ECO:0000313" key="1">
    <source>
        <dbReference type="EMBL" id="BCR92059.1"/>
    </source>
</evidence>
<evidence type="ECO:0000313" key="2">
    <source>
        <dbReference type="Proteomes" id="UP000637239"/>
    </source>
</evidence>
<gene>
    <name evidence="1" type="ORF">ACHE_70902S</name>
</gene>
<dbReference type="KEGG" id="ache:ACHE_70902S"/>
<dbReference type="AlphaFoldDB" id="A0A7R7ZSV9"/>
<name>A0A7R7ZSV9_ASPCH</name>
<accession>A0A7R7ZSV9</accession>
<dbReference type="EMBL" id="AP024422">
    <property type="protein sequence ID" value="BCR92059.1"/>
    <property type="molecule type" value="Genomic_DNA"/>
</dbReference>
<dbReference type="Proteomes" id="UP000637239">
    <property type="component" value="Chromosome 7"/>
</dbReference>
<keyword evidence="2" id="KW-1185">Reference proteome</keyword>
<reference evidence="1" key="1">
    <citation type="submission" date="2021-01" db="EMBL/GenBank/DDBJ databases">
        <authorList>
            <consortium name="Aspergillus chevalieri M1 genome sequencing consortium"/>
            <person name="Kazuki M."/>
            <person name="Futagami T."/>
        </authorList>
    </citation>
    <scope>NUCLEOTIDE SEQUENCE</scope>
    <source>
        <strain evidence="1">M1</strain>
    </source>
</reference>
<protein>
    <submittedName>
        <fullName evidence="1">Uncharacterized protein</fullName>
    </submittedName>
</protein>
<proteinExistence type="predicted"/>